<dbReference type="InterPro" id="IPR036688">
    <property type="entry name" value="MoeA_C_domain_IV_sf"/>
</dbReference>
<dbReference type="SUPFAM" id="SSF63882">
    <property type="entry name" value="MoeA N-terminal region -like"/>
    <property type="match status" value="1"/>
</dbReference>
<evidence type="ECO:0000259" key="12">
    <source>
        <dbReference type="SMART" id="SM00852"/>
    </source>
</evidence>
<dbReference type="EC" id="2.10.1.1" evidence="11"/>
<dbReference type="PANTHER" id="PTHR10192">
    <property type="entry name" value="MOLYBDOPTERIN BIOSYNTHESIS PROTEIN"/>
    <property type="match status" value="1"/>
</dbReference>
<dbReference type="GO" id="GO:0005829">
    <property type="term" value="C:cytosol"/>
    <property type="evidence" value="ECO:0007669"/>
    <property type="project" value="TreeGrafter"/>
</dbReference>
<evidence type="ECO:0000256" key="9">
    <source>
        <dbReference type="ARBA" id="ARBA00023150"/>
    </source>
</evidence>
<dbReference type="SMART" id="SM00852">
    <property type="entry name" value="MoCF_biosynth"/>
    <property type="match status" value="1"/>
</dbReference>
<dbReference type="Pfam" id="PF03453">
    <property type="entry name" value="MoeA_N"/>
    <property type="match status" value="1"/>
</dbReference>
<comment type="caution">
    <text evidence="13">The sequence shown here is derived from an EMBL/GenBank/DDBJ whole genome shotgun (WGS) entry which is preliminary data.</text>
</comment>
<comment type="cofactor">
    <cofactor evidence="1 11">
        <name>Mg(2+)</name>
        <dbReference type="ChEBI" id="CHEBI:18420"/>
    </cofactor>
</comment>
<evidence type="ECO:0000256" key="5">
    <source>
        <dbReference type="ARBA" id="ARBA00022505"/>
    </source>
</evidence>
<evidence type="ECO:0000256" key="2">
    <source>
        <dbReference type="ARBA" id="ARBA00002901"/>
    </source>
</evidence>
<sequence>MSLIPVEEALRLVLAGVSGPTVSERLPLAACAGRTLAEDVSALRDQPPFPASAMDGYAVRAADIGRIPAILDVIGTSAAGNRFCGAVGPGQAVRIFTGAPLPDGADSVVIQENTQASDGRVAVTEASAPYRHIRAAGLDFKAGDVLLKTGTRLDARYIALAAAMGHGELSVRRRPRVAILATGDELVRAGAPAGPDQITASSLPATALMVEKAGGEAIDLGIARDTLSSLDERIQAALDAHADLLVTLGGASVGEHDLVQKALAQKGMDLGFWRVALRPGKPLMHGRLGKTLLLGLPGNPVSSLVCAVLFLVPAIRALCGDPQAGADPSETAILGRDLPANGDRQDYMRAALSLGEFTLSGPTDAQSVPLPVATPHKAQDSSMLGILTRSDVLLVRPPHASAARAGESCRIVRLDRFC</sequence>
<dbReference type="InterPro" id="IPR005111">
    <property type="entry name" value="MoeA_C_domain_IV"/>
</dbReference>
<dbReference type="Gene3D" id="3.90.105.10">
    <property type="entry name" value="Molybdopterin biosynthesis moea protein, domain 2"/>
    <property type="match status" value="1"/>
</dbReference>
<dbReference type="Gene3D" id="2.40.340.10">
    <property type="entry name" value="MoeA, C-terminal, domain IV"/>
    <property type="match status" value="1"/>
</dbReference>
<protein>
    <recommendedName>
        <fullName evidence="11">Molybdopterin molybdenumtransferase</fullName>
        <ecNumber evidence="11">2.10.1.1</ecNumber>
    </recommendedName>
</protein>
<dbReference type="InterPro" id="IPR001453">
    <property type="entry name" value="MoaB/Mog_dom"/>
</dbReference>
<dbReference type="Pfam" id="PF03454">
    <property type="entry name" value="MoeA_C"/>
    <property type="match status" value="1"/>
</dbReference>
<dbReference type="EMBL" id="QQBB01000008">
    <property type="protein sequence ID" value="RDI56711.1"/>
    <property type="molecule type" value="Genomic_DNA"/>
</dbReference>
<dbReference type="Pfam" id="PF00994">
    <property type="entry name" value="MoCF_biosynth"/>
    <property type="match status" value="1"/>
</dbReference>
<keyword evidence="14" id="KW-1185">Reference proteome</keyword>
<evidence type="ECO:0000313" key="14">
    <source>
        <dbReference type="Proteomes" id="UP000254925"/>
    </source>
</evidence>
<dbReference type="InterPro" id="IPR038987">
    <property type="entry name" value="MoeA-like"/>
</dbReference>
<dbReference type="InterPro" id="IPR005110">
    <property type="entry name" value="MoeA_linker/N"/>
</dbReference>
<reference evidence="13 14" key="1">
    <citation type="submission" date="2018-07" db="EMBL/GenBank/DDBJ databases">
        <title>Genomic Encyclopedia of Type Strains, Phase IV (KMG-IV): sequencing the most valuable type-strain genomes for metagenomic binning, comparative biology and taxonomic classification.</title>
        <authorList>
            <person name="Goeker M."/>
        </authorList>
    </citation>
    <scope>NUCLEOTIDE SEQUENCE [LARGE SCALE GENOMIC DNA]</scope>
    <source>
        <strain evidence="13 14">DSM 14364</strain>
    </source>
</reference>
<dbReference type="SUPFAM" id="SSF53218">
    <property type="entry name" value="Molybdenum cofactor biosynthesis proteins"/>
    <property type="match status" value="1"/>
</dbReference>
<dbReference type="FunFam" id="2.170.190.11:FF:000001">
    <property type="entry name" value="Molybdopterin molybdenumtransferase"/>
    <property type="match status" value="1"/>
</dbReference>
<dbReference type="AlphaFoldDB" id="A0A370HHS4"/>
<dbReference type="Gene3D" id="3.40.980.10">
    <property type="entry name" value="MoaB/Mog-like domain"/>
    <property type="match status" value="1"/>
</dbReference>
<dbReference type="SUPFAM" id="SSF63867">
    <property type="entry name" value="MoeA C-terminal domain-like"/>
    <property type="match status" value="1"/>
</dbReference>
<dbReference type="FunFam" id="3.40.980.10:FF:000004">
    <property type="entry name" value="Molybdopterin molybdenumtransferase"/>
    <property type="match status" value="1"/>
</dbReference>
<evidence type="ECO:0000256" key="7">
    <source>
        <dbReference type="ARBA" id="ARBA00022723"/>
    </source>
</evidence>
<keyword evidence="8 11" id="KW-0460">Magnesium</keyword>
<dbReference type="OrthoDB" id="9804758at2"/>
<evidence type="ECO:0000256" key="8">
    <source>
        <dbReference type="ARBA" id="ARBA00022842"/>
    </source>
</evidence>
<comment type="similarity">
    <text evidence="4 11">Belongs to the MoeA family.</text>
</comment>
<dbReference type="Proteomes" id="UP000254925">
    <property type="component" value="Unassembled WGS sequence"/>
</dbReference>
<dbReference type="Gene3D" id="2.170.190.11">
    <property type="entry name" value="Molybdopterin biosynthesis moea protein, domain 3"/>
    <property type="match status" value="1"/>
</dbReference>
<feature type="domain" description="MoaB/Mog" evidence="12">
    <location>
        <begin position="178"/>
        <end position="317"/>
    </location>
</feature>
<keyword evidence="9 11" id="KW-0501">Molybdenum cofactor biosynthesis</keyword>
<evidence type="ECO:0000313" key="13">
    <source>
        <dbReference type="EMBL" id="RDI56711.1"/>
    </source>
</evidence>
<name>A0A370HHS4_9HYPH</name>
<proteinExistence type="inferred from homology"/>
<evidence type="ECO:0000256" key="3">
    <source>
        <dbReference type="ARBA" id="ARBA00005046"/>
    </source>
</evidence>
<organism evidence="13 14">
    <name type="scientific">Microvirga subterranea</name>
    <dbReference type="NCBI Taxonomy" id="186651"/>
    <lineage>
        <taxon>Bacteria</taxon>
        <taxon>Pseudomonadati</taxon>
        <taxon>Pseudomonadota</taxon>
        <taxon>Alphaproteobacteria</taxon>
        <taxon>Hyphomicrobiales</taxon>
        <taxon>Methylobacteriaceae</taxon>
        <taxon>Microvirga</taxon>
    </lineage>
</organism>
<evidence type="ECO:0000256" key="1">
    <source>
        <dbReference type="ARBA" id="ARBA00001946"/>
    </source>
</evidence>
<dbReference type="PANTHER" id="PTHR10192:SF5">
    <property type="entry name" value="GEPHYRIN"/>
    <property type="match status" value="1"/>
</dbReference>
<dbReference type="GO" id="GO:0006777">
    <property type="term" value="P:Mo-molybdopterin cofactor biosynthetic process"/>
    <property type="evidence" value="ECO:0007669"/>
    <property type="project" value="UniProtKB-UniRule"/>
</dbReference>
<dbReference type="GO" id="GO:0061599">
    <property type="term" value="F:molybdopterin molybdotransferase activity"/>
    <property type="evidence" value="ECO:0007669"/>
    <property type="project" value="UniProtKB-UniRule"/>
</dbReference>
<keyword evidence="7 11" id="KW-0479">Metal-binding</keyword>
<dbReference type="RefSeq" id="WP_114771675.1">
    <property type="nucleotide sequence ID" value="NZ_QQBB01000008.1"/>
</dbReference>
<accession>A0A370HHS4</accession>
<comment type="pathway">
    <text evidence="3 11">Cofactor biosynthesis; molybdopterin biosynthesis.</text>
</comment>
<dbReference type="UniPathway" id="UPA00344"/>
<gene>
    <name evidence="13" type="ORF">DES45_10859</name>
</gene>
<keyword evidence="5 11" id="KW-0500">Molybdenum</keyword>
<dbReference type="InterPro" id="IPR036425">
    <property type="entry name" value="MoaB/Mog-like_dom_sf"/>
</dbReference>
<dbReference type="CDD" id="cd00887">
    <property type="entry name" value="MoeA"/>
    <property type="match status" value="1"/>
</dbReference>
<evidence type="ECO:0000256" key="6">
    <source>
        <dbReference type="ARBA" id="ARBA00022679"/>
    </source>
</evidence>
<evidence type="ECO:0000256" key="10">
    <source>
        <dbReference type="ARBA" id="ARBA00047317"/>
    </source>
</evidence>
<comment type="function">
    <text evidence="2 11">Catalyzes the insertion of molybdate into adenylated molybdopterin with the concomitant release of AMP.</text>
</comment>
<evidence type="ECO:0000256" key="11">
    <source>
        <dbReference type="RuleBase" id="RU365090"/>
    </source>
</evidence>
<evidence type="ECO:0000256" key="4">
    <source>
        <dbReference type="ARBA" id="ARBA00010763"/>
    </source>
</evidence>
<dbReference type="NCBIfam" id="NF045515">
    <property type="entry name" value="Glp_gephyrin"/>
    <property type="match status" value="1"/>
</dbReference>
<keyword evidence="6 11" id="KW-0808">Transferase</keyword>
<dbReference type="InterPro" id="IPR036135">
    <property type="entry name" value="MoeA_linker/N_sf"/>
</dbReference>
<comment type="catalytic activity">
    <reaction evidence="10">
        <text>adenylyl-molybdopterin + molybdate = Mo-molybdopterin + AMP + H(+)</text>
        <dbReference type="Rhea" id="RHEA:35047"/>
        <dbReference type="ChEBI" id="CHEBI:15378"/>
        <dbReference type="ChEBI" id="CHEBI:36264"/>
        <dbReference type="ChEBI" id="CHEBI:62727"/>
        <dbReference type="ChEBI" id="CHEBI:71302"/>
        <dbReference type="ChEBI" id="CHEBI:456215"/>
        <dbReference type="EC" id="2.10.1.1"/>
    </reaction>
</comment>
<dbReference type="GO" id="GO:0046872">
    <property type="term" value="F:metal ion binding"/>
    <property type="evidence" value="ECO:0007669"/>
    <property type="project" value="UniProtKB-UniRule"/>
</dbReference>